<organism evidence="5 6">
    <name type="scientific">Halalkalibacter hemicellulosilyticusJCM 9152</name>
    <dbReference type="NCBI Taxonomy" id="1236971"/>
    <lineage>
        <taxon>Bacteria</taxon>
        <taxon>Bacillati</taxon>
        <taxon>Bacillota</taxon>
        <taxon>Bacilli</taxon>
        <taxon>Bacillales</taxon>
        <taxon>Bacillaceae</taxon>
        <taxon>Halalkalibacter</taxon>
    </lineage>
</organism>
<accession>W4QHP3</accession>
<dbReference type="PROSITE" id="PS51257">
    <property type="entry name" value="PROKAR_LIPOPROTEIN"/>
    <property type="match status" value="1"/>
</dbReference>
<feature type="signal peptide" evidence="4">
    <location>
        <begin position="1"/>
        <end position="22"/>
    </location>
</feature>
<gene>
    <name evidence="5" type="ORF">JCM9152_2627</name>
</gene>
<keyword evidence="6" id="KW-1185">Reference proteome</keyword>
<dbReference type="GO" id="GO:0043190">
    <property type="term" value="C:ATP-binding cassette (ABC) transporter complex"/>
    <property type="evidence" value="ECO:0007669"/>
    <property type="project" value="InterPro"/>
</dbReference>
<dbReference type="EMBL" id="BAUU01000017">
    <property type="protein sequence ID" value="GAE31178.1"/>
    <property type="molecule type" value="Genomic_DNA"/>
</dbReference>
<proteinExistence type="inferred from homology"/>
<dbReference type="Pfam" id="PF12974">
    <property type="entry name" value="Phosphonate-bd"/>
    <property type="match status" value="1"/>
</dbReference>
<dbReference type="Gene3D" id="3.40.190.10">
    <property type="entry name" value="Periplasmic binding protein-like II"/>
    <property type="match status" value="2"/>
</dbReference>
<keyword evidence="2 4" id="KW-0732">Signal</keyword>
<dbReference type="InterPro" id="IPR005770">
    <property type="entry name" value="PhnD"/>
</dbReference>
<comment type="similarity">
    <text evidence="1">Belongs to the phosphate/phosphite/phosphonate binding protein family.</text>
</comment>
<name>W4QHP3_9BACI</name>
<evidence type="ECO:0000313" key="6">
    <source>
        <dbReference type="Proteomes" id="UP000018895"/>
    </source>
</evidence>
<evidence type="ECO:0000256" key="4">
    <source>
        <dbReference type="SAM" id="SignalP"/>
    </source>
</evidence>
<evidence type="ECO:0000256" key="1">
    <source>
        <dbReference type="ARBA" id="ARBA00007162"/>
    </source>
</evidence>
<evidence type="ECO:0000256" key="3">
    <source>
        <dbReference type="SAM" id="MobiDB-lite"/>
    </source>
</evidence>
<dbReference type="GO" id="GO:0055085">
    <property type="term" value="P:transmembrane transport"/>
    <property type="evidence" value="ECO:0007669"/>
    <property type="project" value="InterPro"/>
</dbReference>
<evidence type="ECO:0000256" key="2">
    <source>
        <dbReference type="ARBA" id="ARBA00022729"/>
    </source>
</evidence>
<protein>
    <submittedName>
        <fullName evidence="5">Phosphonate ABC transporter phosphate-binding periplasmic component</fullName>
    </submittedName>
</protein>
<dbReference type="AlphaFoldDB" id="W4QHP3"/>
<dbReference type="PANTHER" id="PTHR35841">
    <property type="entry name" value="PHOSPHONATES-BINDING PERIPLASMIC PROTEIN"/>
    <property type="match status" value="1"/>
</dbReference>
<dbReference type="STRING" id="1236971.JCM9152_2627"/>
<dbReference type="PANTHER" id="PTHR35841:SF1">
    <property type="entry name" value="PHOSPHONATES-BINDING PERIPLASMIC PROTEIN"/>
    <property type="match status" value="1"/>
</dbReference>
<sequence length="333" mass="36745">MNELKKLLPWLLVLMLAVVLVACGTEDANEDADDNSGSEETEETNNNEGNDTEADETEADATEDLPNEIVMGFVPSQDSANIANTVEPLAERLTEELGVTVRGEVMTNYTALVEAMGNDQVHIGFIPAFGYVLATDRYDNIEAILKSVRHGSSTYKAQYTVRADSDIESIEDLEGKIWAFPDLASTSGYLYPAAQLMDDYGVERAEEFFSDMIQAGSHDNALITVLEGDADVATTFDDARTAIEEDYPEAMDDLRVLGYTDEIPNDTISINTTLPQSFIDQVISVFMSFNDDDEMITIMDEVYNWTGIDNASDSDYDVVRSVAEKFSDEVTLD</sequence>
<feature type="region of interest" description="Disordered" evidence="3">
    <location>
        <begin position="28"/>
        <end position="60"/>
    </location>
</feature>
<dbReference type="Proteomes" id="UP000018895">
    <property type="component" value="Unassembled WGS sequence"/>
</dbReference>
<feature type="chain" id="PRO_5039558858" evidence="4">
    <location>
        <begin position="23"/>
        <end position="333"/>
    </location>
</feature>
<dbReference type="NCBIfam" id="TIGR01098">
    <property type="entry name" value="3A0109s03R"/>
    <property type="match status" value="1"/>
</dbReference>
<dbReference type="CDD" id="cd01071">
    <property type="entry name" value="PBP2_PhnD_like"/>
    <property type="match status" value="1"/>
</dbReference>
<comment type="caution">
    <text evidence="5">The sequence shown here is derived from an EMBL/GenBank/DDBJ whole genome shotgun (WGS) entry which is preliminary data.</text>
</comment>
<dbReference type="SUPFAM" id="SSF53850">
    <property type="entry name" value="Periplasmic binding protein-like II"/>
    <property type="match status" value="1"/>
</dbReference>
<evidence type="ECO:0000313" key="5">
    <source>
        <dbReference type="EMBL" id="GAE31178.1"/>
    </source>
</evidence>
<reference evidence="5" key="1">
    <citation type="journal article" date="2014" name="Genome Announc.">
        <title>Draft Genome Sequences of Three Alkaliphilic Bacillus Strains, Bacillus wakoensis JCM 9140T, Bacillus akibai JCM 9157T, and Bacillus hemicellulosilyticus JCM 9152T.</title>
        <authorList>
            <person name="Yuki M."/>
            <person name="Oshima K."/>
            <person name="Suda W."/>
            <person name="Oshida Y."/>
            <person name="Kitamura K."/>
            <person name="Iida T."/>
            <person name="Hattori M."/>
            <person name="Ohkuma M."/>
        </authorList>
    </citation>
    <scope>NUCLEOTIDE SEQUENCE [LARGE SCALE GENOMIC DNA]</scope>
    <source>
        <strain evidence="5">JCM 9152</strain>
    </source>
</reference>